<comment type="similarity">
    <text evidence="2 8">Belongs to the EMP24/GP25L family.</text>
</comment>
<accession>A0A8H7EVJ2</accession>
<feature type="domain" description="GOLD" evidence="11">
    <location>
        <begin position="40"/>
        <end position="123"/>
    </location>
</feature>
<dbReference type="InterPro" id="IPR015720">
    <property type="entry name" value="Emp24-like"/>
</dbReference>
<dbReference type="Proteomes" id="UP000605846">
    <property type="component" value="Unassembled WGS sequence"/>
</dbReference>
<feature type="signal peptide" evidence="10">
    <location>
        <begin position="1"/>
        <end position="26"/>
    </location>
</feature>
<evidence type="ECO:0000256" key="1">
    <source>
        <dbReference type="ARBA" id="ARBA00004479"/>
    </source>
</evidence>
<dbReference type="AlphaFoldDB" id="A0A8H7EVJ2"/>
<protein>
    <recommendedName>
        <fullName evidence="11">GOLD domain-containing protein</fullName>
    </recommendedName>
</protein>
<evidence type="ECO:0000259" key="11">
    <source>
        <dbReference type="PROSITE" id="PS50866"/>
    </source>
</evidence>
<evidence type="ECO:0000256" key="10">
    <source>
        <dbReference type="SAM" id="SignalP"/>
    </source>
</evidence>
<organism evidence="12 13">
    <name type="scientific">Apophysomyces ossiformis</name>
    <dbReference type="NCBI Taxonomy" id="679940"/>
    <lineage>
        <taxon>Eukaryota</taxon>
        <taxon>Fungi</taxon>
        <taxon>Fungi incertae sedis</taxon>
        <taxon>Mucoromycota</taxon>
        <taxon>Mucoromycotina</taxon>
        <taxon>Mucoromycetes</taxon>
        <taxon>Mucorales</taxon>
        <taxon>Mucorineae</taxon>
        <taxon>Mucoraceae</taxon>
        <taxon>Apophysomyces</taxon>
    </lineage>
</organism>
<evidence type="ECO:0000313" key="12">
    <source>
        <dbReference type="EMBL" id="KAF7732569.1"/>
    </source>
</evidence>
<dbReference type="EMBL" id="JABAYA010000002">
    <property type="protein sequence ID" value="KAF7732569.1"/>
    <property type="molecule type" value="Genomic_DNA"/>
</dbReference>
<keyword evidence="13" id="KW-1185">Reference proteome</keyword>
<gene>
    <name evidence="12" type="ORF">EC973_003316</name>
</gene>
<dbReference type="InterPro" id="IPR036598">
    <property type="entry name" value="GOLD_dom_sf"/>
</dbReference>
<evidence type="ECO:0000313" key="13">
    <source>
        <dbReference type="Proteomes" id="UP000605846"/>
    </source>
</evidence>
<dbReference type="Pfam" id="PF01105">
    <property type="entry name" value="EMP24_GP25L"/>
    <property type="match status" value="1"/>
</dbReference>
<keyword evidence="5 9" id="KW-1133">Transmembrane helix</keyword>
<comment type="caution">
    <text evidence="12">The sequence shown here is derived from an EMBL/GenBank/DDBJ whole genome shotgun (WGS) entry which is preliminary data.</text>
</comment>
<proteinExistence type="inferred from homology"/>
<dbReference type="PROSITE" id="PS50866">
    <property type="entry name" value="GOLD"/>
    <property type="match status" value="1"/>
</dbReference>
<dbReference type="GO" id="GO:0012505">
    <property type="term" value="C:endomembrane system"/>
    <property type="evidence" value="ECO:0007669"/>
    <property type="project" value="UniProtKB-SubCell"/>
</dbReference>
<sequence>MQLHRTPLVSVVLSLLFVIAFHSSQADATALTYTVAAQEDVCFYIWADVPEKKVGFYFAVQSGGAFDIDFSVRDPRDQIILDGQRERQGDYVFNANHVGEYTFCFSNDMSTIAEKLVDFEITLEHEVRPNFQNGGSTVEPPKSLNAMEESLFKLSGFLNELSRAQKYLRTRDNRNSSTMTSTESRIFWFSILESAVIVIMAGLQVFIVKNFFNVKKGGV</sequence>
<evidence type="ECO:0000256" key="7">
    <source>
        <dbReference type="ARBA" id="ARBA00037847"/>
    </source>
</evidence>
<keyword evidence="4 10" id="KW-0732">Signal</keyword>
<evidence type="ECO:0000256" key="3">
    <source>
        <dbReference type="ARBA" id="ARBA00022692"/>
    </source>
</evidence>
<evidence type="ECO:0000256" key="6">
    <source>
        <dbReference type="ARBA" id="ARBA00023136"/>
    </source>
</evidence>
<keyword evidence="6 9" id="KW-0472">Membrane</keyword>
<evidence type="ECO:0000256" key="5">
    <source>
        <dbReference type="ARBA" id="ARBA00022989"/>
    </source>
</evidence>
<keyword evidence="3 8" id="KW-0812">Transmembrane</keyword>
<reference evidence="12" key="1">
    <citation type="submission" date="2020-01" db="EMBL/GenBank/DDBJ databases">
        <title>Genome Sequencing of Three Apophysomyces-Like Fungal Strains Confirms a Novel Fungal Genus in the Mucoromycota with divergent Burkholderia-like Endosymbiotic Bacteria.</title>
        <authorList>
            <person name="Stajich J.E."/>
            <person name="Macias A.M."/>
            <person name="Carter-House D."/>
            <person name="Lovett B."/>
            <person name="Kasson L.R."/>
            <person name="Berry K."/>
            <person name="Grigoriev I."/>
            <person name="Chang Y."/>
            <person name="Spatafora J."/>
            <person name="Kasson M.T."/>
        </authorList>
    </citation>
    <scope>NUCLEOTIDE SEQUENCE</scope>
    <source>
        <strain evidence="12">NRRL A-21654</strain>
    </source>
</reference>
<name>A0A8H7EVJ2_9FUNG</name>
<dbReference type="OrthoDB" id="1929172at2759"/>
<feature type="chain" id="PRO_5034758601" description="GOLD domain-containing protein" evidence="10">
    <location>
        <begin position="27"/>
        <end position="219"/>
    </location>
</feature>
<evidence type="ECO:0000256" key="9">
    <source>
        <dbReference type="SAM" id="Phobius"/>
    </source>
</evidence>
<evidence type="ECO:0000256" key="4">
    <source>
        <dbReference type="ARBA" id="ARBA00022729"/>
    </source>
</evidence>
<feature type="transmembrane region" description="Helical" evidence="9">
    <location>
        <begin position="186"/>
        <end position="208"/>
    </location>
</feature>
<dbReference type="GO" id="GO:0016020">
    <property type="term" value="C:membrane"/>
    <property type="evidence" value="ECO:0007669"/>
    <property type="project" value="UniProtKB-SubCell"/>
</dbReference>
<dbReference type="PANTHER" id="PTHR22811">
    <property type="entry name" value="TRANSMEMBRANE EMP24 DOMAIN-CONTAINING PROTEIN"/>
    <property type="match status" value="1"/>
</dbReference>
<comment type="subcellular location">
    <subcellularLocation>
        <location evidence="7">Endomembrane system</location>
        <topology evidence="7">Single-pass membrane protein</topology>
    </subcellularLocation>
    <subcellularLocation>
        <location evidence="1 8">Membrane</location>
        <topology evidence="1 8">Single-pass type I membrane protein</topology>
    </subcellularLocation>
</comment>
<evidence type="ECO:0000256" key="2">
    <source>
        <dbReference type="ARBA" id="ARBA00007104"/>
    </source>
</evidence>
<evidence type="ECO:0000256" key="8">
    <source>
        <dbReference type="RuleBase" id="RU003827"/>
    </source>
</evidence>
<dbReference type="SMART" id="SM01190">
    <property type="entry name" value="EMP24_GP25L"/>
    <property type="match status" value="1"/>
</dbReference>
<dbReference type="InterPro" id="IPR009038">
    <property type="entry name" value="GOLD_dom"/>
</dbReference>
<dbReference type="SUPFAM" id="SSF101576">
    <property type="entry name" value="Supernatant protein factor (SPF), C-terminal domain"/>
    <property type="match status" value="1"/>
</dbReference>